<organism evidence="3">
    <name type="scientific">Anisakis simplex</name>
    <name type="common">Herring worm</name>
    <dbReference type="NCBI Taxonomy" id="6269"/>
    <lineage>
        <taxon>Eukaryota</taxon>
        <taxon>Metazoa</taxon>
        <taxon>Ecdysozoa</taxon>
        <taxon>Nematoda</taxon>
        <taxon>Chromadorea</taxon>
        <taxon>Rhabditida</taxon>
        <taxon>Spirurina</taxon>
        <taxon>Ascaridomorpha</taxon>
        <taxon>Ascaridoidea</taxon>
        <taxon>Anisakidae</taxon>
        <taxon>Anisakis</taxon>
        <taxon>Anisakis simplex complex</taxon>
    </lineage>
</organism>
<gene>
    <name evidence="1" type="ORF">ASIM_LOCUS11590</name>
</gene>
<sequence>MISGDQMTTNNLGRDNVEEAQALSKRLGTSGGYLNPTATELLTAESSLDAASNCPLLAIVPPQQVLLAKQLCDLTVMLIIMNASFLPTFIFI</sequence>
<keyword evidence="2" id="KW-1185">Reference proteome</keyword>
<name>A0A0M3JV79_ANISI</name>
<accession>A0A0M3JV79</accession>
<dbReference type="EMBL" id="UYRR01031084">
    <property type="protein sequence ID" value="VDK45400.1"/>
    <property type="molecule type" value="Genomic_DNA"/>
</dbReference>
<protein>
    <submittedName>
        <fullName evidence="1 3">Uncharacterized protein</fullName>
    </submittedName>
</protein>
<dbReference type="Proteomes" id="UP000267096">
    <property type="component" value="Unassembled WGS sequence"/>
</dbReference>
<reference evidence="3" key="1">
    <citation type="submission" date="2017-02" db="UniProtKB">
        <authorList>
            <consortium name="WormBaseParasite"/>
        </authorList>
    </citation>
    <scope>IDENTIFICATION</scope>
</reference>
<evidence type="ECO:0000313" key="3">
    <source>
        <dbReference type="WBParaSite" id="ASIM_0001212401-mRNA-1"/>
    </source>
</evidence>
<dbReference type="AlphaFoldDB" id="A0A0M3JV79"/>
<evidence type="ECO:0000313" key="1">
    <source>
        <dbReference type="EMBL" id="VDK45400.1"/>
    </source>
</evidence>
<evidence type="ECO:0000313" key="2">
    <source>
        <dbReference type="Proteomes" id="UP000267096"/>
    </source>
</evidence>
<dbReference type="WBParaSite" id="ASIM_0001212401-mRNA-1">
    <property type="protein sequence ID" value="ASIM_0001212401-mRNA-1"/>
    <property type="gene ID" value="ASIM_0001212401"/>
</dbReference>
<proteinExistence type="predicted"/>
<reference evidence="1 2" key="2">
    <citation type="submission" date="2018-11" db="EMBL/GenBank/DDBJ databases">
        <authorList>
            <consortium name="Pathogen Informatics"/>
        </authorList>
    </citation>
    <scope>NUCLEOTIDE SEQUENCE [LARGE SCALE GENOMIC DNA]</scope>
</reference>